<evidence type="ECO:0000313" key="2">
    <source>
        <dbReference type="EMBL" id="RDH16334.1"/>
    </source>
</evidence>
<dbReference type="EMBL" id="KZ851940">
    <property type="protein sequence ID" value="RDH16334.1"/>
    <property type="molecule type" value="Genomic_DNA"/>
</dbReference>
<protein>
    <submittedName>
        <fullName evidence="2">Uncharacterized protein</fullName>
    </submittedName>
</protein>
<dbReference type="AlphaFoldDB" id="A0A370BL79"/>
<keyword evidence="1" id="KW-0472">Membrane</keyword>
<keyword evidence="1" id="KW-0812">Transmembrane</keyword>
<reference evidence="2 3" key="1">
    <citation type="submission" date="2018-07" db="EMBL/GenBank/DDBJ databases">
        <title>Section-level genome sequencing of Aspergillus section Nigri to investigate inter- and intra-species variation.</title>
        <authorList>
            <consortium name="DOE Joint Genome Institute"/>
            <person name="Vesth T.C."/>
            <person name="Nybo J.L."/>
            <person name="Theobald S."/>
            <person name="Frisvad J.C."/>
            <person name="Larsen T.O."/>
            <person name="Nielsen K.F."/>
            <person name="Hoof J.B."/>
            <person name="Brandl J."/>
            <person name="Salamov A."/>
            <person name="Riley R."/>
            <person name="Gladden J.M."/>
            <person name="Phatale P."/>
            <person name="Nielsen M.T."/>
            <person name="Lyhne E.K."/>
            <person name="Kogle M.E."/>
            <person name="Strasser K."/>
            <person name="McDonnell E."/>
            <person name="Barry K."/>
            <person name="Clum A."/>
            <person name="Chen C."/>
            <person name="Nolan M."/>
            <person name="Sandor L."/>
            <person name="Kuo A."/>
            <person name="Lipzen A."/>
            <person name="Hainaut M."/>
            <person name="Drula E."/>
            <person name="Tsang A."/>
            <person name="Magnuson J.K."/>
            <person name="Henrissat B."/>
            <person name="Wiebenga A."/>
            <person name="Simmons B.A."/>
            <person name="Makela M.R."/>
            <person name="De vries R.P."/>
            <person name="Grigoriev I.V."/>
            <person name="Mortensen U.H."/>
            <person name="Baker S.E."/>
            <person name="Andersen M.R."/>
        </authorList>
    </citation>
    <scope>NUCLEOTIDE SEQUENCE [LARGE SCALE GENOMIC DNA]</scope>
    <source>
        <strain evidence="2 3">ATCC 13496</strain>
    </source>
</reference>
<accession>A0A370BL79</accession>
<feature type="transmembrane region" description="Helical" evidence="1">
    <location>
        <begin position="34"/>
        <end position="59"/>
    </location>
</feature>
<proteinExistence type="predicted"/>
<gene>
    <name evidence="2" type="ORF">M747DRAFT_121496</name>
</gene>
<organism evidence="2 3">
    <name type="scientific">Aspergillus niger ATCC 13496</name>
    <dbReference type="NCBI Taxonomy" id="1353008"/>
    <lineage>
        <taxon>Eukaryota</taxon>
        <taxon>Fungi</taxon>
        <taxon>Dikarya</taxon>
        <taxon>Ascomycota</taxon>
        <taxon>Pezizomycotina</taxon>
        <taxon>Eurotiomycetes</taxon>
        <taxon>Eurotiomycetidae</taxon>
        <taxon>Eurotiales</taxon>
        <taxon>Aspergillaceae</taxon>
        <taxon>Aspergillus</taxon>
        <taxon>Aspergillus subgen. Circumdati</taxon>
    </lineage>
</organism>
<evidence type="ECO:0000256" key="1">
    <source>
        <dbReference type="SAM" id="Phobius"/>
    </source>
</evidence>
<dbReference type="Proteomes" id="UP000253845">
    <property type="component" value="Unassembled WGS sequence"/>
</dbReference>
<sequence length="126" mass="14721">MSSNVFDHDRDDFFYERVPTPVPFSNQCIFSDTFYFLLLEAIMLFRGCASFVCVLCFHLACFSEHLIFRCVTNKQSMYVELLLYLSITRTWKPLTAPAQHVLIGYDGRVDEKMRKRLGMICEPSAR</sequence>
<name>A0A370BL79_ASPNG</name>
<dbReference type="VEuPathDB" id="FungiDB:M747DRAFT_121496"/>
<evidence type="ECO:0000313" key="3">
    <source>
        <dbReference type="Proteomes" id="UP000253845"/>
    </source>
</evidence>
<keyword evidence="1" id="KW-1133">Transmembrane helix</keyword>